<accession>A0A7M7GFA5</accession>
<dbReference type="OrthoDB" id="10071091at2759"/>
<proteinExistence type="predicted"/>
<evidence type="ECO:0000256" key="1">
    <source>
        <dbReference type="SAM" id="MobiDB-lite"/>
    </source>
</evidence>
<dbReference type="EnsemblMetazoa" id="XM_003723220">
    <property type="protein sequence ID" value="XP_003723268"/>
    <property type="gene ID" value="LOC100890259"/>
</dbReference>
<dbReference type="GeneID" id="100890259"/>
<dbReference type="RefSeq" id="XP_003723268.1">
    <property type="nucleotide sequence ID" value="XM_003723220.3"/>
</dbReference>
<name>A0A7M7GFA5_STRPU</name>
<evidence type="ECO:0000313" key="2">
    <source>
        <dbReference type="EnsemblMetazoa" id="XP_003723268"/>
    </source>
</evidence>
<dbReference type="Proteomes" id="UP000007110">
    <property type="component" value="Unassembled WGS sequence"/>
</dbReference>
<dbReference type="KEGG" id="spu:100890259"/>
<reference evidence="3" key="1">
    <citation type="submission" date="2015-02" db="EMBL/GenBank/DDBJ databases">
        <title>Genome sequencing for Strongylocentrotus purpuratus.</title>
        <authorList>
            <person name="Murali S."/>
            <person name="Liu Y."/>
            <person name="Vee V."/>
            <person name="English A."/>
            <person name="Wang M."/>
            <person name="Skinner E."/>
            <person name="Han Y."/>
            <person name="Muzny D.M."/>
            <person name="Worley K.C."/>
            <person name="Gibbs R.A."/>
        </authorList>
    </citation>
    <scope>NUCLEOTIDE SEQUENCE</scope>
</reference>
<keyword evidence="3" id="KW-1185">Reference proteome</keyword>
<feature type="region of interest" description="Disordered" evidence="1">
    <location>
        <begin position="1"/>
        <end position="23"/>
    </location>
</feature>
<dbReference type="AlphaFoldDB" id="A0A7M7GFA5"/>
<sequence length="274" mass="30989">MEKAENADVQNLQNAAGDSVASPNTRRRLLRLKAPKLHIKIPFLKRGAHLDNGRECRSADVVSQSLPAESYMPKMCEVELYHDCSECSEASENLPGDHPDSSTDITKPIPVEEEDEADSDKHQSDLDENEKDNEEESKENGQDVSKENVEESEKTSTEEVTPKGCLKPCLKVRYHGRRRASTYPGPVDCLEASFKRCVTFSPDTVEPTTRDCKYREWMEKKCLHPKSPQVNVKHEKRKCQLNQMRKVNISDYMSKGYGSSFFNPIGSYGGDMLL</sequence>
<protein>
    <submittedName>
        <fullName evidence="2">Uncharacterized protein</fullName>
    </submittedName>
</protein>
<reference evidence="2" key="2">
    <citation type="submission" date="2021-01" db="UniProtKB">
        <authorList>
            <consortium name="EnsemblMetazoa"/>
        </authorList>
    </citation>
    <scope>IDENTIFICATION</scope>
</reference>
<feature type="region of interest" description="Disordered" evidence="1">
    <location>
        <begin position="88"/>
        <end position="159"/>
    </location>
</feature>
<dbReference type="InParanoid" id="A0A7M7GFA5"/>
<dbReference type="OMA" id="HEKRKCQ"/>
<feature type="compositionally biased region" description="Acidic residues" evidence="1">
    <location>
        <begin position="126"/>
        <end position="137"/>
    </location>
</feature>
<feature type="compositionally biased region" description="Polar residues" evidence="1">
    <location>
        <begin position="8"/>
        <end position="23"/>
    </location>
</feature>
<evidence type="ECO:0000313" key="3">
    <source>
        <dbReference type="Proteomes" id="UP000007110"/>
    </source>
</evidence>
<organism evidence="2 3">
    <name type="scientific">Strongylocentrotus purpuratus</name>
    <name type="common">Purple sea urchin</name>
    <dbReference type="NCBI Taxonomy" id="7668"/>
    <lineage>
        <taxon>Eukaryota</taxon>
        <taxon>Metazoa</taxon>
        <taxon>Echinodermata</taxon>
        <taxon>Eleutherozoa</taxon>
        <taxon>Echinozoa</taxon>
        <taxon>Echinoidea</taxon>
        <taxon>Euechinoidea</taxon>
        <taxon>Echinacea</taxon>
        <taxon>Camarodonta</taxon>
        <taxon>Echinidea</taxon>
        <taxon>Strongylocentrotidae</taxon>
        <taxon>Strongylocentrotus</taxon>
    </lineage>
</organism>
<feature type="compositionally biased region" description="Basic and acidic residues" evidence="1">
    <location>
        <begin position="138"/>
        <end position="159"/>
    </location>
</feature>